<proteinExistence type="predicted"/>
<name>A0AAF3FAF7_9BILA</name>
<protein>
    <submittedName>
        <fullName evidence="2">Uncharacterized protein</fullName>
    </submittedName>
</protein>
<evidence type="ECO:0000313" key="2">
    <source>
        <dbReference type="WBParaSite" id="MBELARI_LOCUS3874"/>
    </source>
</evidence>
<reference evidence="2" key="1">
    <citation type="submission" date="2024-02" db="UniProtKB">
        <authorList>
            <consortium name="WormBaseParasite"/>
        </authorList>
    </citation>
    <scope>IDENTIFICATION</scope>
</reference>
<evidence type="ECO:0000313" key="1">
    <source>
        <dbReference type="Proteomes" id="UP000887575"/>
    </source>
</evidence>
<dbReference type="AlphaFoldDB" id="A0AAF3FAF7"/>
<organism evidence="1 2">
    <name type="scientific">Mesorhabditis belari</name>
    <dbReference type="NCBI Taxonomy" id="2138241"/>
    <lineage>
        <taxon>Eukaryota</taxon>
        <taxon>Metazoa</taxon>
        <taxon>Ecdysozoa</taxon>
        <taxon>Nematoda</taxon>
        <taxon>Chromadorea</taxon>
        <taxon>Rhabditida</taxon>
        <taxon>Rhabditina</taxon>
        <taxon>Rhabditomorpha</taxon>
        <taxon>Rhabditoidea</taxon>
        <taxon>Rhabditidae</taxon>
        <taxon>Mesorhabditinae</taxon>
        <taxon>Mesorhabditis</taxon>
    </lineage>
</organism>
<dbReference type="WBParaSite" id="MBELARI_LOCUS3874">
    <property type="protein sequence ID" value="MBELARI_LOCUS3874"/>
    <property type="gene ID" value="MBELARI_LOCUS3874"/>
</dbReference>
<dbReference type="Proteomes" id="UP000887575">
    <property type="component" value="Unassembled WGS sequence"/>
</dbReference>
<accession>A0AAF3FAF7</accession>
<keyword evidence="1" id="KW-1185">Reference proteome</keyword>
<sequence length="144" mass="16207">MESAEFSVDRQAILITALDYSNFSNQLPFFITTDVENQIVTTEIQVSLNPLTTDEAKRLINVLYSKISSFPSVSPCIQQSFEAAHLRKFRDFVLHHSSHYNVPTTKSEYQAYFLKNGSGNRCSLYMLSVSVNEERGAIEASSSP</sequence>